<evidence type="ECO:0000256" key="1">
    <source>
        <dbReference type="SAM" id="MobiDB-lite"/>
    </source>
</evidence>
<dbReference type="Proteomes" id="UP001431313">
    <property type="component" value="Unassembled WGS sequence"/>
</dbReference>
<protein>
    <submittedName>
        <fullName evidence="3">YkvA family protein</fullName>
    </submittedName>
</protein>
<sequence>MDRGTVLVVAVAAAVVVTLVVAVALLVRLVRARRVLRDAGVGGDQRVLFWVALVYAISPVDLLPDPILLDDIGLLLYAVHSLSAAAREHTGSLRLRGVGKPGKPGEAGPRRAPVSEFERYE</sequence>
<feature type="transmembrane region" description="Helical" evidence="2">
    <location>
        <begin position="6"/>
        <end position="27"/>
    </location>
</feature>
<evidence type="ECO:0000313" key="3">
    <source>
        <dbReference type="EMBL" id="MCS0635062.1"/>
    </source>
</evidence>
<keyword evidence="2" id="KW-0812">Transmembrane</keyword>
<organism evidence="3 4">
    <name type="scientific">Streptomyces pyxinae</name>
    <dbReference type="NCBI Taxonomy" id="2970734"/>
    <lineage>
        <taxon>Bacteria</taxon>
        <taxon>Bacillati</taxon>
        <taxon>Actinomycetota</taxon>
        <taxon>Actinomycetes</taxon>
        <taxon>Kitasatosporales</taxon>
        <taxon>Streptomycetaceae</taxon>
        <taxon>Streptomyces</taxon>
    </lineage>
</organism>
<dbReference type="RefSeq" id="WP_258785763.1">
    <property type="nucleotide sequence ID" value="NZ_JANUGQ010000003.1"/>
</dbReference>
<accession>A0ABT2CCB7</accession>
<keyword evidence="4" id="KW-1185">Reference proteome</keyword>
<dbReference type="EMBL" id="JANUGQ010000003">
    <property type="protein sequence ID" value="MCS0635062.1"/>
    <property type="molecule type" value="Genomic_DNA"/>
</dbReference>
<name>A0ABT2CCB7_9ACTN</name>
<reference evidence="3" key="1">
    <citation type="submission" date="2022-08" db="EMBL/GenBank/DDBJ databases">
        <authorList>
            <person name="Somphong A."/>
            <person name="Phongsopitanun W."/>
        </authorList>
    </citation>
    <scope>NUCLEOTIDE SEQUENCE</scope>
    <source>
        <strain evidence="3">LP05-1</strain>
    </source>
</reference>
<evidence type="ECO:0000256" key="2">
    <source>
        <dbReference type="SAM" id="Phobius"/>
    </source>
</evidence>
<proteinExistence type="predicted"/>
<gene>
    <name evidence="3" type="ORF">NX801_05195</name>
</gene>
<evidence type="ECO:0000313" key="4">
    <source>
        <dbReference type="Proteomes" id="UP001431313"/>
    </source>
</evidence>
<keyword evidence="2" id="KW-1133">Transmembrane helix</keyword>
<feature type="region of interest" description="Disordered" evidence="1">
    <location>
        <begin position="94"/>
        <end position="121"/>
    </location>
</feature>
<comment type="caution">
    <text evidence="3">The sequence shown here is derived from an EMBL/GenBank/DDBJ whole genome shotgun (WGS) entry which is preliminary data.</text>
</comment>
<keyword evidence="2" id="KW-0472">Membrane</keyword>